<evidence type="ECO:0000256" key="6">
    <source>
        <dbReference type="SAM" id="SignalP"/>
    </source>
</evidence>
<reference evidence="8" key="1">
    <citation type="submission" date="2023-04" db="EMBL/GenBank/DDBJ databases">
        <title>Genome Encyclopedia of Bacteria and Archaea VI: Functional Genomics of Type Strains.</title>
        <authorList>
            <person name="Whitman W."/>
        </authorList>
    </citation>
    <scope>NUCLEOTIDE SEQUENCE</scope>
    <source>
        <strain evidence="8">Enz.4-51</strain>
    </source>
</reference>
<organism evidence="8 9">
    <name type="scientific">Polynucleobacter sphagniphilus</name>
    <dbReference type="NCBI Taxonomy" id="1743169"/>
    <lineage>
        <taxon>Bacteria</taxon>
        <taxon>Pseudomonadati</taxon>
        <taxon>Pseudomonadota</taxon>
        <taxon>Betaproteobacteria</taxon>
        <taxon>Burkholderiales</taxon>
        <taxon>Burkholderiaceae</taxon>
        <taxon>Polynucleobacter</taxon>
    </lineage>
</organism>
<comment type="catalytic activity">
    <reaction evidence="1">
        <text>[protein]-peptidylproline (omega=180) = [protein]-peptidylproline (omega=0)</text>
        <dbReference type="Rhea" id="RHEA:16237"/>
        <dbReference type="Rhea" id="RHEA-COMP:10747"/>
        <dbReference type="Rhea" id="RHEA-COMP:10748"/>
        <dbReference type="ChEBI" id="CHEBI:83833"/>
        <dbReference type="ChEBI" id="CHEBI:83834"/>
        <dbReference type="EC" id="5.2.1.8"/>
    </reaction>
</comment>
<feature type="domain" description="PpiC" evidence="7">
    <location>
        <begin position="140"/>
        <end position="230"/>
    </location>
</feature>
<dbReference type="InterPro" id="IPR050245">
    <property type="entry name" value="PrsA_foldase"/>
</dbReference>
<evidence type="ECO:0000256" key="4">
    <source>
        <dbReference type="ARBA" id="ARBA00023110"/>
    </source>
</evidence>
<evidence type="ECO:0000259" key="7">
    <source>
        <dbReference type="PROSITE" id="PS50198"/>
    </source>
</evidence>
<dbReference type="Gene3D" id="1.10.4030.10">
    <property type="entry name" value="Porin chaperone SurA, peptide-binding domain"/>
    <property type="match status" value="1"/>
</dbReference>
<dbReference type="PROSITE" id="PS50198">
    <property type="entry name" value="PPIC_PPIASE_2"/>
    <property type="match status" value="1"/>
</dbReference>
<dbReference type="InterPro" id="IPR000297">
    <property type="entry name" value="PPIase_PpiC"/>
</dbReference>
<evidence type="ECO:0000313" key="9">
    <source>
        <dbReference type="Proteomes" id="UP001161160"/>
    </source>
</evidence>
<feature type="signal peptide" evidence="6">
    <location>
        <begin position="1"/>
        <end position="24"/>
    </location>
</feature>
<evidence type="ECO:0000256" key="2">
    <source>
        <dbReference type="ARBA" id="ARBA00007656"/>
    </source>
</evidence>
<dbReference type="SUPFAM" id="SSF109998">
    <property type="entry name" value="Triger factor/SurA peptide-binding domain-like"/>
    <property type="match status" value="1"/>
</dbReference>
<dbReference type="Gene3D" id="3.10.50.40">
    <property type="match status" value="1"/>
</dbReference>
<evidence type="ECO:0000313" key="8">
    <source>
        <dbReference type="EMBL" id="MDH6503867.1"/>
    </source>
</evidence>
<evidence type="ECO:0000256" key="3">
    <source>
        <dbReference type="ARBA" id="ARBA00013194"/>
    </source>
</evidence>
<dbReference type="InterPro" id="IPR046357">
    <property type="entry name" value="PPIase_dom_sf"/>
</dbReference>
<comment type="caution">
    <text evidence="8">The sequence shown here is derived from an EMBL/GenBank/DDBJ whole genome shotgun (WGS) entry which is preliminary data.</text>
</comment>
<keyword evidence="4 5" id="KW-0697">Rotamase</keyword>
<keyword evidence="6" id="KW-0732">Signal</keyword>
<comment type="similarity">
    <text evidence="2">Belongs to the PpiC/parvulin rotamase family.</text>
</comment>
<accession>A0AA43M9W8</accession>
<dbReference type="InterPro" id="IPR027304">
    <property type="entry name" value="Trigger_fact/SurA_dom_sf"/>
</dbReference>
<keyword evidence="9" id="KW-1185">Reference proteome</keyword>
<dbReference type="PANTHER" id="PTHR47245:SF2">
    <property type="entry name" value="PEPTIDYL-PROLYL CIS-TRANS ISOMERASE HP_0175-RELATED"/>
    <property type="match status" value="1"/>
</dbReference>
<dbReference type="Pfam" id="PF13145">
    <property type="entry name" value="Rotamase_2"/>
    <property type="match status" value="1"/>
</dbReference>
<protein>
    <recommendedName>
        <fullName evidence="3">peptidylprolyl isomerase</fullName>
        <ecNumber evidence="3">5.2.1.8</ecNumber>
    </recommendedName>
</protein>
<feature type="chain" id="PRO_5041417067" description="peptidylprolyl isomerase" evidence="6">
    <location>
        <begin position="25"/>
        <end position="271"/>
    </location>
</feature>
<dbReference type="SUPFAM" id="SSF54534">
    <property type="entry name" value="FKBP-like"/>
    <property type="match status" value="1"/>
</dbReference>
<dbReference type="EC" id="5.2.1.8" evidence="3"/>
<gene>
    <name evidence="8" type="ORF">M2127_001171</name>
</gene>
<dbReference type="PROSITE" id="PS51257">
    <property type="entry name" value="PROKAR_LIPOPROTEIN"/>
    <property type="match status" value="1"/>
</dbReference>
<sequence length="271" mass="29049">MTSINIRFIAASLLAAACIASAHGQVPPINAAASVNGLIITNDMVEQGIKTALAQGQKDSPDLRNAVLSRLIEVSLLAQQADKDGLANSDKANSQLALMRQNYLAELELSNYLAQHPVTDEDVKAEYDREIASLGPRGEIVQYKVSDIAVATEAEAEAALARIKKGEPFAKVASSVSLAPNKKDGGAIGWIQAGQTLPQIASVLTTLSKGQVSPEPIKMPEGYYLVKLEDKKTSKPPTFEAAKTAIRAGLIQKRQYDYLTQIRQNANIVVQ</sequence>
<name>A0AA43M9W8_9BURK</name>
<dbReference type="AlphaFoldDB" id="A0AA43M9W8"/>
<evidence type="ECO:0000256" key="1">
    <source>
        <dbReference type="ARBA" id="ARBA00000971"/>
    </source>
</evidence>
<dbReference type="RefSeq" id="WP_076023515.1">
    <property type="nucleotide sequence ID" value="NZ_JAQFIK010000004.1"/>
</dbReference>
<dbReference type="Proteomes" id="UP001161160">
    <property type="component" value="Unassembled WGS sequence"/>
</dbReference>
<dbReference type="PANTHER" id="PTHR47245">
    <property type="entry name" value="PEPTIDYLPROLYL ISOMERASE"/>
    <property type="match status" value="1"/>
</dbReference>
<keyword evidence="5 8" id="KW-0413">Isomerase</keyword>
<evidence type="ECO:0000256" key="5">
    <source>
        <dbReference type="PROSITE-ProRule" id="PRU00278"/>
    </source>
</evidence>
<dbReference type="EMBL" id="JARXYA010000005">
    <property type="protein sequence ID" value="MDH6503867.1"/>
    <property type="molecule type" value="Genomic_DNA"/>
</dbReference>
<proteinExistence type="inferred from homology"/>
<dbReference type="GO" id="GO:0003755">
    <property type="term" value="F:peptidyl-prolyl cis-trans isomerase activity"/>
    <property type="evidence" value="ECO:0007669"/>
    <property type="project" value="UniProtKB-KW"/>
</dbReference>
<dbReference type="GeneID" id="83596061"/>